<evidence type="ECO:0000313" key="3">
    <source>
        <dbReference type="EMBL" id="OIO33212.1"/>
    </source>
</evidence>
<dbReference type="CDD" id="cd18037">
    <property type="entry name" value="DEXSc_Pif1_like"/>
    <property type="match status" value="1"/>
</dbReference>
<dbReference type="Gene3D" id="1.10.10.1390">
    <property type="entry name" value="ATP-dependent DNA helicase RecQ"/>
    <property type="match status" value="1"/>
</dbReference>
<dbReference type="InterPro" id="IPR029491">
    <property type="entry name" value="Helicase_HTH"/>
</dbReference>
<dbReference type="PANTHER" id="PTHR47642">
    <property type="entry name" value="ATP-DEPENDENT DNA HELICASE"/>
    <property type="match status" value="1"/>
</dbReference>
<accession>A0A1J4V7U7</accession>
<evidence type="ECO:0000313" key="4">
    <source>
        <dbReference type="Proteomes" id="UP000183206"/>
    </source>
</evidence>
<dbReference type="Gene3D" id="3.40.50.300">
    <property type="entry name" value="P-loop containing nucleotide triphosphate hydrolases"/>
    <property type="match status" value="1"/>
</dbReference>
<proteinExistence type="predicted"/>
<protein>
    <submittedName>
        <fullName evidence="3">Uncharacterized protein</fullName>
    </submittedName>
</protein>
<dbReference type="EMBL" id="MNVO01000015">
    <property type="protein sequence ID" value="OIO33212.1"/>
    <property type="molecule type" value="Genomic_DNA"/>
</dbReference>
<dbReference type="GO" id="GO:0006281">
    <property type="term" value="P:DNA repair"/>
    <property type="evidence" value="ECO:0007669"/>
    <property type="project" value="InterPro"/>
</dbReference>
<dbReference type="Proteomes" id="UP000183206">
    <property type="component" value="Unassembled WGS sequence"/>
</dbReference>
<organism evidence="3 4">
    <name type="scientific">Candidatus Nomurabacteria bacterium CG1_02_47_685</name>
    <dbReference type="NCBI Taxonomy" id="1805282"/>
    <lineage>
        <taxon>Bacteria</taxon>
        <taxon>Candidatus Nomuraibacteriota</taxon>
    </lineage>
</organism>
<dbReference type="InterPro" id="IPR010285">
    <property type="entry name" value="DNA_helicase_pif1-like_DEAD"/>
</dbReference>
<dbReference type="CDD" id="cd18809">
    <property type="entry name" value="SF1_C_RecD"/>
    <property type="match status" value="1"/>
</dbReference>
<gene>
    <name evidence="3" type="ORF">AUJ44_00815</name>
</gene>
<dbReference type="STRING" id="1805282.AUJ44_00815"/>
<comment type="caution">
    <text evidence="3">The sequence shown here is derived from an EMBL/GenBank/DDBJ whole genome shotgun (WGS) entry which is preliminary data.</text>
</comment>
<dbReference type="Pfam" id="PF05970">
    <property type="entry name" value="PIF1"/>
    <property type="match status" value="1"/>
</dbReference>
<feature type="domain" description="Helicase Helix-turn-helix" evidence="2">
    <location>
        <begin position="461"/>
        <end position="550"/>
    </location>
</feature>
<evidence type="ECO:0000259" key="1">
    <source>
        <dbReference type="Pfam" id="PF05970"/>
    </source>
</evidence>
<dbReference type="GO" id="GO:0003678">
    <property type="term" value="F:DNA helicase activity"/>
    <property type="evidence" value="ECO:0007669"/>
    <property type="project" value="InterPro"/>
</dbReference>
<dbReference type="PANTHER" id="PTHR47642:SF5">
    <property type="entry name" value="ATP-DEPENDENT DNA HELICASE"/>
    <property type="match status" value="1"/>
</dbReference>
<dbReference type="InterPro" id="IPR027417">
    <property type="entry name" value="P-loop_NTPase"/>
</dbReference>
<sequence length="553" mass="62369">MTQGEALDIIKTGRNVYLTGAAGSGKTHALNVYIDYLKERGVGVAVTASTGIAATHLCGMTLHSWSGIGIKDDLSDHDVEFLVQKEHLWKRYDKTKVLIIDEVSMIHPMMFDALDRLARAMKRNTAAFGGMQIVLSGDFFQLPPVISGRNEVMYIDSSNAWRKMNLRVCYLEEQYRQNDRSLAGILNEIRMGNVSLETKDMLEKMSGVRRESRITPTRLYTHNFDVDAVNEMELEKLHGEVREYEMRTRGKANVVASLCKSILAPEILKLKKNAVVMFVKNSFEEGYVNGTLGRVIDFKNNMPVVETCSGKKIYATPATWEVEDDGKVLASVEQLPLRLAWAITVHKSQGMSLDAAEIDLSKSFVHGQGYVALSRLRSLEGLVLLGINTMALSVDPYVIELDRWLINESSKWVKVIRRFEGDDWDRMHEDFIIRSGGTNDAVEIEKNRASKPKNIASKVSSHEKTLALLKEKRDIRDIAKERGMTLGTIISHLEKLKEEKYDLDIKHYAPKSGDLKVIQAAFESLGGTKLSPVYKKLKGKYSYDDIRLARLFI</sequence>
<dbReference type="AlphaFoldDB" id="A0A1J4V7U7"/>
<evidence type="ECO:0000259" key="2">
    <source>
        <dbReference type="Pfam" id="PF14493"/>
    </source>
</evidence>
<reference evidence="3 4" key="1">
    <citation type="journal article" date="2016" name="Environ. Microbiol.">
        <title>Genomic resolution of a cold subsurface aquifer community provides metabolic insights for novel microbes adapted to high CO concentrations.</title>
        <authorList>
            <person name="Probst A.J."/>
            <person name="Castelle C.J."/>
            <person name="Singh A."/>
            <person name="Brown C.T."/>
            <person name="Anantharaman K."/>
            <person name="Sharon I."/>
            <person name="Hug L.A."/>
            <person name="Burstein D."/>
            <person name="Emerson J.B."/>
            <person name="Thomas B.C."/>
            <person name="Banfield J.F."/>
        </authorList>
    </citation>
    <scope>NUCLEOTIDE SEQUENCE [LARGE SCALE GENOMIC DNA]</scope>
    <source>
        <strain evidence="3">CG1_02_47_685</strain>
    </source>
</reference>
<feature type="domain" description="DNA helicase Pif1-like DEAD-box helicase" evidence="1">
    <location>
        <begin position="11"/>
        <end position="182"/>
    </location>
</feature>
<dbReference type="Pfam" id="PF14493">
    <property type="entry name" value="HTH_40"/>
    <property type="match status" value="1"/>
</dbReference>
<dbReference type="SUPFAM" id="SSF52540">
    <property type="entry name" value="P-loop containing nucleoside triphosphate hydrolases"/>
    <property type="match status" value="2"/>
</dbReference>
<dbReference type="InterPro" id="IPR051055">
    <property type="entry name" value="PIF1_helicase"/>
</dbReference>
<name>A0A1J4V7U7_9BACT</name>
<dbReference type="GO" id="GO:0000723">
    <property type="term" value="P:telomere maintenance"/>
    <property type="evidence" value="ECO:0007669"/>
    <property type="project" value="InterPro"/>
</dbReference>